<dbReference type="GO" id="GO:0042981">
    <property type="term" value="P:regulation of apoptotic process"/>
    <property type="evidence" value="ECO:0007669"/>
    <property type="project" value="InterPro"/>
</dbReference>
<dbReference type="SUPFAM" id="SSF47986">
    <property type="entry name" value="DEATH domain"/>
    <property type="match status" value="1"/>
</dbReference>
<dbReference type="CDD" id="cd01671">
    <property type="entry name" value="CARD"/>
    <property type="match status" value="1"/>
</dbReference>
<evidence type="ECO:0000313" key="3">
    <source>
        <dbReference type="EMBL" id="ELK16872.1"/>
    </source>
</evidence>
<proteinExistence type="predicted"/>
<organism evidence="3 4">
    <name type="scientific">Pteropus alecto</name>
    <name type="common">Black flying fox</name>
    <dbReference type="NCBI Taxonomy" id="9402"/>
    <lineage>
        <taxon>Eukaryota</taxon>
        <taxon>Metazoa</taxon>
        <taxon>Chordata</taxon>
        <taxon>Craniata</taxon>
        <taxon>Vertebrata</taxon>
        <taxon>Euteleostomi</taxon>
        <taxon>Mammalia</taxon>
        <taxon>Eutheria</taxon>
        <taxon>Laurasiatheria</taxon>
        <taxon>Chiroptera</taxon>
        <taxon>Yinpterochiroptera</taxon>
        <taxon>Pteropodoidea</taxon>
        <taxon>Pteropodidae</taxon>
        <taxon>Pteropodinae</taxon>
        <taxon>Pteropus</taxon>
    </lineage>
</organism>
<evidence type="ECO:0000256" key="1">
    <source>
        <dbReference type="SAM" id="MobiDB-lite"/>
    </source>
</evidence>
<dbReference type="InterPro" id="IPR001315">
    <property type="entry name" value="CARD"/>
</dbReference>
<evidence type="ECO:0000259" key="2">
    <source>
        <dbReference type="Pfam" id="PF00619"/>
    </source>
</evidence>
<dbReference type="InterPro" id="IPR011029">
    <property type="entry name" value="DEATH-like_dom_sf"/>
</dbReference>
<dbReference type="EMBL" id="KB030428">
    <property type="protein sequence ID" value="ELK16872.1"/>
    <property type="molecule type" value="Genomic_DNA"/>
</dbReference>
<dbReference type="Pfam" id="PF00619">
    <property type="entry name" value="CARD"/>
    <property type="match status" value="1"/>
</dbReference>
<keyword evidence="4" id="KW-1185">Reference proteome</keyword>
<sequence>MLEGRAGSWFYLCESATQAEKEKRCRRLSEMPATYRETILRDLSVSRLLPRLVYDGVFSVWEYRDILSRDGHPQRVESFLLKLCSKGPKAFCAFCSHLEAFCPYLLTCFFLYYQERTHRIVQDASAAEAEARLGVRPEPGDALEPEGQEQIPRLSNRVTPSSENPHGATSGVSQGKPSLRRIKGRLHRSKSLDSIDFCELTADVLAALEGRRFGLEVRSGRCREQPRELP</sequence>
<feature type="region of interest" description="Disordered" evidence="1">
    <location>
        <begin position="132"/>
        <end position="179"/>
    </location>
</feature>
<dbReference type="STRING" id="9402.L5KZT3"/>
<protein>
    <recommendedName>
        <fullName evidence="2">CARD domain-containing protein</fullName>
    </recommendedName>
</protein>
<dbReference type="InParanoid" id="L5KZT3"/>
<gene>
    <name evidence="3" type="ORF">PAL_GLEAN10004722</name>
</gene>
<dbReference type="Gene3D" id="1.10.533.10">
    <property type="entry name" value="Death Domain, Fas"/>
    <property type="match status" value="1"/>
</dbReference>
<name>L5KZT3_PTEAL</name>
<feature type="domain" description="CARD" evidence="2">
    <location>
        <begin position="35"/>
        <end position="105"/>
    </location>
</feature>
<reference evidence="4" key="1">
    <citation type="journal article" date="2013" name="Science">
        <title>Comparative analysis of bat genomes provides insight into the evolution of flight and immunity.</title>
        <authorList>
            <person name="Zhang G."/>
            <person name="Cowled C."/>
            <person name="Shi Z."/>
            <person name="Huang Z."/>
            <person name="Bishop-Lilly K.A."/>
            <person name="Fang X."/>
            <person name="Wynne J.W."/>
            <person name="Xiong Z."/>
            <person name="Baker M.L."/>
            <person name="Zhao W."/>
            <person name="Tachedjian M."/>
            <person name="Zhu Y."/>
            <person name="Zhou P."/>
            <person name="Jiang X."/>
            <person name="Ng J."/>
            <person name="Yang L."/>
            <person name="Wu L."/>
            <person name="Xiao J."/>
            <person name="Feng Y."/>
            <person name="Chen Y."/>
            <person name="Sun X."/>
            <person name="Zhang Y."/>
            <person name="Marsh G.A."/>
            <person name="Crameri G."/>
            <person name="Broder C.C."/>
            <person name="Frey K.G."/>
            <person name="Wang L.F."/>
            <person name="Wang J."/>
        </authorList>
    </citation>
    <scope>NUCLEOTIDE SEQUENCE [LARGE SCALE GENOMIC DNA]</scope>
</reference>
<dbReference type="Proteomes" id="UP000010552">
    <property type="component" value="Unassembled WGS sequence"/>
</dbReference>
<dbReference type="AlphaFoldDB" id="L5KZT3"/>
<accession>L5KZT3</accession>
<evidence type="ECO:0000313" key="4">
    <source>
        <dbReference type="Proteomes" id="UP000010552"/>
    </source>
</evidence>